<name>Q13QA4_PARXL</name>
<dbReference type="Proteomes" id="UP000001817">
    <property type="component" value="Chromosome 2"/>
</dbReference>
<protein>
    <recommendedName>
        <fullName evidence="4">O-antigen polymerase</fullName>
    </recommendedName>
</protein>
<dbReference type="eggNOG" id="ENOG50315FH">
    <property type="taxonomic scope" value="Bacteria"/>
</dbReference>
<keyword evidence="1" id="KW-0812">Transmembrane</keyword>
<dbReference type="AlphaFoldDB" id="Q13QA4"/>
<proteinExistence type="predicted"/>
<keyword evidence="3" id="KW-1185">Reference proteome</keyword>
<feature type="transmembrane region" description="Helical" evidence="1">
    <location>
        <begin position="357"/>
        <end position="390"/>
    </location>
</feature>
<evidence type="ECO:0008006" key="4">
    <source>
        <dbReference type="Google" id="ProtNLM"/>
    </source>
</evidence>
<evidence type="ECO:0000313" key="3">
    <source>
        <dbReference type="Proteomes" id="UP000001817"/>
    </source>
</evidence>
<dbReference type="EMBL" id="CP000271">
    <property type="protein sequence ID" value="ABE33735.1"/>
    <property type="molecule type" value="Genomic_DNA"/>
</dbReference>
<evidence type="ECO:0000313" key="2">
    <source>
        <dbReference type="EMBL" id="ABE33735.1"/>
    </source>
</evidence>
<feature type="transmembrane region" description="Helical" evidence="1">
    <location>
        <begin position="324"/>
        <end position="345"/>
    </location>
</feature>
<keyword evidence="1" id="KW-0472">Membrane</keyword>
<feature type="transmembrane region" description="Helical" evidence="1">
    <location>
        <begin position="234"/>
        <end position="252"/>
    </location>
</feature>
<sequence length="405" mass="43093">MFAGGLALSPFADYLSVRAAHGIATAGSDARFSLMVRGSMVSGLLLILLASGRMKLSSWRTALLALLAIVASAGTCAFGDMSSAEFIQQTVFILKSFSFFVCLAAISGMSDRLLDKLEPVMRLTLLAYALAIVAGAVFSIGMFRSYWAETQIRSGYKGIVYAQNEASALMIVGLGYSLLRVLKSGWSAWNGALVGSIVLASCLVGTKAAMAGAVAMTCSYFYCRHKVPQATVRALTLVAALAGVAVIVYLSLPGVRNAVDLSLQYFMYQHDHVGDGGLLTTVLSGRDVKFSNVWDEVAKQSYVPLLTGGYPVVRYLVEIDVPDLMLAMGLPVGICYLWGVAKAFLHHGSGAVPSFGKWFYVVLMATACTAGHVLVSAIVSPYLAMIAVLVERATASPPFNEKAER</sequence>
<feature type="transmembrane region" description="Helical" evidence="1">
    <location>
        <begin position="126"/>
        <end position="147"/>
    </location>
</feature>
<accession>Q13QA4</accession>
<reference evidence="2 3" key="1">
    <citation type="journal article" date="2006" name="Proc. Natl. Acad. Sci. U.S.A.">
        <title>Burkholderia xenovorans LB400 harbors a multi-replicon, 9.73-Mbp genome shaped for versatility.</title>
        <authorList>
            <person name="Chain P.S."/>
            <person name="Denef V.J."/>
            <person name="Konstantinidis K.T."/>
            <person name="Vergez L.M."/>
            <person name="Agullo L."/>
            <person name="Reyes V.L."/>
            <person name="Hauser L."/>
            <person name="Cordova M."/>
            <person name="Gomez L."/>
            <person name="Gonzalez M."/>
            <person name="Land M."/>
            <person name="Lao V."/>
            <person name="Larimer F."/>
            <person name="LiPuma J.J."/>
            <person name="Mahenthiralingam E."/>
            <person name="Malfatti S.A."/>
            <person name="Marx C.J."/>
            <person name="Parnell J.J."/>
            <person name="Ramette A."/>
            <person name="Richardson P."/>
            <person name="Seeger M."/>
            <person name="Smith D."/>
            <person name="Spilker T."/>
            <person name="Sul W.J."/>
            <person name="Tsoi T.V."/>
            <person name="Ulrich L.E."/>
            <person name="Zhulin I.B."/>
            <person name="Tiedje J.M."/>
        </authorList>
    </citation>
    <scope>NUCLEOTIDE SEQUENCE [LARGE SCALE GENOMIC DNA]</scope>
    <source>
        <strain evidence="2 3">LB400</strain>
    </source>
</reference>
<keyword evidence="1" id="KW-1133">Transmembrane helix</keyword>
<evidence type="ECO:0000256" key="1">
    <source>
        <dbReference type="SAM" id="Phobius"/>
    </source>
</evidence>
<feature type="transmembrane region" description="Helical" evidence="1">
    <location>
        <begin position="159"/>
        <end position="179"/>
    </location>
</feature>
<feature type="transmembrane region" description="Helical" evidence="1">
    <location>
        <begin position="62"/>
        <end position="80"/>
    </location>
</feature>
<gene>
    <name evidence="2" type="ORF">Bxe_B2251</name>
</gene>
<feature type="transmembrane region" description="Helical" evidence="1">
    <location>
        <begin position="191"/>
        <end position="222"/>
    </location>
</feature>
<organism evidence="2 3">
    <name type="scientific">Paraburkholderia xenovorans (strain LB400)</name>
    <dbReference type="NCBI Taxonomy" id="266265"/>
    <lineage>
        <taxon>Bacteria</taxon>
        <taxon>Pseudomonadati</taxon>
        <taxon>Pseudomonadota</taxon>
        <taxon>Betaproteobacteria</taxon>
        <taxon>Burkholderiales</taxon>
        <taxon>Burkholderiaceae</taxon>
        <taxon>Paraburkholderia</taxon>
    </lineage>
</organism>
<dbReference type="STRING" id="266265.Bxe_B2251"/>
<feature type="transmembrane region" description="Helical" evidence="1">
    <location>
        <begin position="86"/>
        <end position="106"/>
    </location>
</feature>
<dbReference type="KEGG" id="bxe:Bxe_B2251"/>